<gene>
    <name evidence="6" type="ORF">V8G54_023471</name>
    <name evidence="7" type="ORF">V8G54_024040</name>
</gene>
<keyword evidence="5" id="KW-0067">ATP-binding</keyword>
<name>A0AAQ3RPR6_VIGMU</name>
<evidence type="ECO:0000313" key="7">
    <source>
        <dbReference type="EMBL" id="WVZ03234.1"/>
    </source>
</evidence>
<keyword evidence="3" id="KW-0547">Nucleotide-binding</keyword>
<protein>
    <recommendedName>
        <fullName evidence="9">Serine-threonine/tyrosine-protein kinase catalytic domain-containing protein</fullName>
    </recommendedName>
</protein>
<evidence type="ECO:0000256" key="4">
    <source>
        <dbReference type="ARBA" id="ARBA00022777"/>
    </source>
</evidence>
<organism evidence="7 8">
    <name type="scientific">Vigna mungo</name>
    <name type="common">Black gram</name>
    <name type="synonym">Phaseolus mungo</name>
    <dbReference type="NCBI Taxonomy" id="3915"/>
    <lineage>
        <taxon>Eukaryota</taxon>
        <taxon>Viridiplantae</taxon>
        <taxon>Streptophyta</taxon>
        <taxon>Embryophyta</taxon>
        <taxon>Tracheophyta</taxon>
        <taxon>Spermatophyta</taxon>
        <taxon>Magnoliopsida</taxon>
        <taxon>eudicotyledons</taxon>
        <taxon>Gunneridae</taxon>
        <taxon>Pentapetalae</taxon>
        <taxon>rosids</taxon>
        <taxon>fabids</taxon>
        <taxon>Fabales</taxon>
        <taxon>Fabaceae</taxon>
        <taxon>Papilionoideae</taxon>
        <taxon>50 kb inversion clade</taxon>
        <taxon>NPAAA clade</taxon>
        <taxon>indigoferoid/millettioid clade</taxon>
        <taxon>Phaseoleae</taxon>
        <taxon>Vigna</taxon>
    </lineage>
</organism>
<dbReference type="InterPro" id="IPR011009">
    <property type="entry name" value="Kinase-like_dom_sf"/>
</dbReference>
<keyword evidence="4" id="KW-0418">Kinase</keyword>
<evidence type="ECO:0000256" key="3">
    <source>
        <dbReference type="ARBA" id="ARBA00022741"/>
    </source>
</evidence>
<dbReference type="PANTHER" id="PTHR27002:SF851">
    <property type="entry name" value="G-TYPE LECTIN S-RECEPTOR-LIKE SERINE_THREONINE-PROTEIN KINASE SD1-1"/>
    <property type="match status" value="1"/>
</dbReference>
<keyword evidence="1" id="KW-0723">Serine/threonine-protein kinase</keyword>
<dbReference type="SUPFAM" id="SSF56112">
    <property type="entry name" value="Protein kinase-like (PK-like)"/>
    <property type="match status" value="1"/>
</dbReference>
<dbReference type="GO" id="GO:0004674">
    <property type="term" value="F:protein serine/threonine kinase activity"/>
    <property type="evidence" value="ECO:0007669"/>
    <property type="project" value="UniProtKB-KW"/>
</dbReference>
<dbReference type="PANTHER" id="PTHR27002">
    <property type="entry name" value="RECEPTOR-LIKE SERINE/THREONINE-PROTEIN KINASE SD1-8"/>
    <property type="match status" value="1"/>
</dbReference>
<reference evidence="7 8" key="1">
    <citation type="journal article" date="2023" name="Life. Sci Alliance">
        <title>Evolutionary insights into 3D genome organization and epigenetic landscape of Vigna mungo.</title>
        <authorList>
            <person name="Junaid A."/>
            <person name="Singh B."/>
            <person name="Bhatia S."/>
        </authorList>
    </citation>
    <scope>NUCLEOTIDE SEQUENCE [LARGE SCALE GENOMIC DNA]</scope>
    <source>
        <strain evidence="7">Urdbean</strain>
    </source>
</reference>
<evidence type="ECO:0000256" key="5">
    <source>
        <dbReference type="ARBA" id="ARBA00022840"/>
    </source>
</evidence>
<accession>A0AAQ3RPR6</accession>
<keyword evidence="8" id="KW-1185">Reference proteome</keyword>
<evidence type="ECO:0008006" key="9">
    <source>
        <dbReference type="Google" id="ProtNLM"/>
    </source>
</evidence>
<dbReference type="GO" id="GO:0005886">
    <property type="term" value="C:plasma membrane"/>
    <property type="evidence" value="ECO:0007669"/>
    <property type="project" value="TreeGrafter"/>
</dbReference>
<dbReference type="GO" id="GO:0005524">
    <property type="term" value="F:ATP binding"/>
    <property type="evidence" value="ECO:0007669"/>
    <property type="project" value="UniProtKB-KW"/>
</dbReference>
<dbReference type="Gene3D" id="1.10.510.10">
    <property type="entry name" value="Transferase(Phosphotransferase) domain 1"/>
    <property type="match status" value="1"/>
</dbReference>
<sequence length="107" mass="12168">MAPEYTISGLLFIKSDVYSFGVLLLEIVWRLWKEDTPMKLVDASLGDSFNISEALRCIHVGLLCVQLHPDNKPHMAYVIFMLSGENILREPKEPGFLVARMKTAREC</sequence>
<keyword evidence="2" id="KW-0808">Transferase</keyword>
<reference evidence="7" key="2">
    <citation type="submission" date="2024-01" db="EMBL/GenBank/DDBJ databases">
        <authorList>
            <person name="Junaid A."/>
            <person name="Bhatia S."/>
        </authorList>
    </citation>
    <scope>NUCLEOTIDE SEQUENCE</scope>
    <source>
        <strain evidence="7">Urdbean</strain>
        <tissue evidence="7">Leaf</tissue>
    </source>
</reference>
<dbReference type="EMBL" id="CP144694">
    <property type="protein sequence ID" value="WVZ03234.1"/>
    <property type="molecule type" value="Genomic_DNA"/>
</dbReference>
<evidence type="ECO:0000256" key="1">
    <source>
        <dbReference type="ARBA" id="ARBA00022527"/>
    </source>
</evidence>
<evidence type="ECO:0000313" key="8">
    <source>
        <dbReference type="Proteomes" id="UP001374535"/>
    </source>
</evidence>
<evidence type="ECO:0000256" key="2">
    <source>
        <dbReference type="ARBA" id="ARBA00022679"/>
    </source>
</evidence>
<proteinExistence type="predicted"/>
<dbReference type="EMBL" id="CP144694">
    <property type="protein sequence ID" value="WVZ02665.1"/>
    <property type="molecule type" value="Genomic_DNA"/>
</dbReference>
<evidence type="ECO:0000313" key="6">
    <source>
        <dbReference type="EMBL" id="WVZ02665.1"/>
    </source>
</evidence>
<dbReference type="Proteomes" id="UP001374535">
    <property type="component" value="Chromosome 7"/>
</dbReference>
<dbReference type="AlphaFoldDB" id="A0AAQ3RPR6"/>